<dbReference type="GO" id="GO:0005886">
    <property type="term" value="C:plasma membrane"/>
    <property type="evidence" value="ECO:0007669"/>
    <property type="project" value="UniProtKB-SubCell"/>
</dbReference>
<reference evidence="24" key="4">
    <citation type="journal article" date="2004" name="J. Biol. Chem.">
        <title>Ligand-induced conformational shift in the N-terminal domain of GRP94, an Hsp90 chaperone.</title>
        <authorList>
            <person name="Immormino R.M."/>
            <person name="Dollins D.E."/>
            <person name="Shaffer P.L."/>
            <person name="Soldano K.L."/>
            <person name="Walker M.A."/>
            <person name="Gewirth D.T."/>
        </authorList>
    </citation>
    <scope>NUCLEOTIDE SEQUENCE</scope>
</reference>
<dbReference type="InterPro" id="IPR005467">
    <property type="entry name" value="His_kinase_dom"/>
</dbReference>
<evidence type="ECO:0000256" key="4">
    <source>
        <dbReference type="ARBA" id="ARBA00022475"/>
    </source>
</evidence>
<keyword evidence="4" id="KW-1003">Cell membrane</keyword>
<dbReference type="PRINTS" id="PR00344">
    <property type="entry name" value="BCTRLSENSOR"/>
</dbReference>
<evidence type="ECO:0000256" key="8">
    <source>
        <dbReference type="ARBA" id="ARBA00022741"/>
    </source>
</evidence>
<dbReference type="FunFam" id="3.30.565.10:FF:000010">
    <property type="entry name" value="Sensor histidine kinase RcsC"/>
    <property type="match status" value="1"/>
</dbReference>
<dbReference type="CDD" id="cd17546">
    <property type="entry name" value="REC_hyHK_CKI1_RcsC-like"/>
    <property type="match status" value="1"/>
</dbReference>
<keyword evidence="6 19" id="KW-0812">Transmembrane</keyword>
<dbReference type="Gene3D" id="1.10.287.130">
    <property type="match status" value="1"/>
</dbReference>
<feature type="modified residue" description="Phosphohistidine" evidence="16">
    <location>
        <position position="871"/>
    </location>
</feature>
<dbReference type="InterPro" id="IPR036641">
    <property type="entry name" value="HPT_dom_sf"/>
</dbReference>
<evidence type="ECO:0000256" key="17">
    <source>
        <dbReference type="PROSITE-ProRule" id="PRU00169"/>
    </source>
</evidence>
<feature type="region of interest" description="Disordered" evidence="18">
    <location>
        <begin position="922"/>
        <end position="944"/>
    </location>
</feature>
<feature type="transmembrane region" description="Helical" evidence="19">
    <location>
        <begin position="20"/>
        <end position="40"/>
    </location>
</feature>
<feature type="compositionally biased region" description="Basic and acidic residues" evidence="18">
    <location>
        <begin position="922"/>
        <end position="938"/>
    </location>
</feature>
<evidence type="ECO:0000256" key="12">
    <source>
        <dbReference type="ARBA" id="ARBA00023026"/>
    </source>
</evidence>
<dbReference type="InterPro" id="IPR036890">
    <property type="entry name" value="HATPase_C_sf"/>
</dbReference>
<dbReference type="SMART" id="SM00448">
    <property type="entry name" value="REC"/>
    <property type="match status" value="1"/>
</dbReference>
<proteinExistence type="predicted"/>
<evidence type="ECO:0000256" key="2">
    <source>
        <dbReference type="ARBA" id="ARBA00004651"/>
    </source>
</evidence>
<comment type="catalytic activity">
    <reaction evidence="1">
        <text>ATP + protein L-histidine = ADP + protein N-phospho-L-histidine.</text>
        <dbReference type="EC" id="2.7.13.3"/>
    </reaction>
</comment>
<dbReference type="InterPro" id="IPR011006">
    <property type="entry name" value="CheY-like_superfamily"/>
</dbReference>
<dbReference type="InterPro" id="IPR036097">
    <property type="entry name" value="HisK_dim/P_sf"/>
</dbReference>
<keyword evidence="5 17" id="KW-0597">Phosphoprotein</keyword>
<reference evidence="24" key="2">
    <citation type="journal article" date="2004" name="Cell">
        <title>The Mechanism of Hsp90 regulation by the protein kinase-specific cochaperone p50(cdc37).</title>
        <authorList>
            <person name="Roe S.M."/>
            <person name="Ali M.M."/>
            <person name="Meyer P."/>
            <person name="Vaughan C.K."/>
            <person name="Panaretou B."/>
            <person name="Piper P.W."/>
            <person name="Prodromou C."/>
            <person name="Pearl L.H."/>
        </authorList>
    </citation>
    <scope>NUCLEOTIDE SEQUENCE</scope>
</reference>
<dbReference type="PROSITE" id="PS50109">
    <property type="entry name" value="HIS_KIN"/>
    <property type="match status" value="1"/>
</dbReference>
<reference evidence="24" key="5">
    <citation type="submission" date="2025-08" db="UniProtKB">
        <authorList>
            <consortium name="RefSeq"/>
        </authorList>
    </citation>
    <scope>IDENTIFICATION</scope>
</reference>
<dbReference type="InterPro" id="IPR003661">
    <property type="entry name" value="HisK_dim/P_dom"/>
</dbReference>
<dbReference type="SMART" id="SM00388">
    <property type="entry name" value="HisKA"/>
    <property type="match status" value="1"/>
</dbReference>
<evidence type="ECO:0000256" key="6">
    <source>
        <dbReference type="ARBA" id="ARBA00022692"/>
    </source>
</evidence>
<dbReference type="GO" id="GO:0005524">
    <property type="term" value="F:ATP binding"/>
    <property type="evidence" value="ECO:0007669"/>
    <property type="project" value="UniProtKB-KW"/>
</dbReference>
<dbReference type="Gene3D" id="3.40.50.2300">
    <property type="match status" value="1"/>
</dbReference>
<dbReference type="InterPro" id="IPR004358">
    <property type="entry name" value="Sig_transdc_His_kin-like_C"/>
</dbReference>
<dbReference type="PROSITE" id="PS50110">
    <property type="entry name" value="RESPONSE_REGULATORY"/>
    <property type="match status" value="1"/>
</dbReference>
<dbReference type="SMART" id="SM00387">
    <property type="entry name" value="HATPase_c"/>
    <property type="match status" value="1"/>
</dbReference>
<organism evidence="23 24">
    <name type="scientific">Derxia gummosa DSM 723</name>
    <dbReference type="NCBI Taxonomy" id="1121388"/>
    <lineage>
        <taxon>Bacteria</taxon>
        <taxon>Pseudomonadati</taxon>
        <taxon>Pseudomonadota</taxon>
        <taxon>Betaproteobacteria</taxon>
        <taxon>Burkholderiales</taxon>
        <taxon>Alcaligenaceae</taxon>
        <taxon>Derxia</taxon>
    </lineage>
</organism>
<feature type="transmembrane region" description="Helical" evidence="19">
    <location>
        <begin position="124"/>
        <end position="146"/>
    </location>
</feature>
<accession>A0A8B6X8R5</accession>
<dbReference type="Proteomes" id="UP000675920">
    <property type="component" value="Unplaced"/>
</dbReference>
<reference evidence="24" key="1">
    <citation type="journal article" date="2004" name="Biochemistry">
        <title>Crystal structure of the C-terminal domain of the two-component system transmitter protein nitrogen regulator II (NRII; NtrB), regulator of nitrogen assimilation in Escherichia coli.</title>
        <authorList>
            <person name="Song Y."/>
            <person name="Peisach D."/>
            <person name="Pioszak A.A."/>
            <person name="Xu Z."/>
            <person name="Ninfa A.J."/>
        </authorList>
    </citation>
    <scope>NUCLEOTIDE SEQUENCE</scope>
</reference>
<dbReference type="InterPro" id="IPR001789">
    <property type="entry name" value="Sig_transdc_resp-reg_receiver"/>
</dbReference>
<evidence type="ECO:0000256" key="5">
    <source>
        <dbReference type="ARBA" id="ARBA00022553"/>
    </source>
</evidence>
<comment type="function">
    <text evidence="14">Member of the two-component regulatory system BvgS/BvgA. Phosphorylates BvgA via a four-step phosphorelay in response to environmental signals.</text>
</comment>
<keyword evidence="7" id="KW-0732">Signal</keyword>
<dbReference type="AlphaFoldDB" id="A0A8B6X8R5"/>
<dbReference type="InterPro" id="IPR003594">
    <property type="entry name" value="HATPase_dom"/>
</dbReference>
<feature type="domain" description="Histidine kinase" evidence="20">
    <location>
        <begin position="194"/>
        <end position="417"/>
    </location>
</feature>
<dbReference type="CDD" id="cd00082">
    <property type="entry name" value="HisKA"/>
    <property type="match status" value="1"/>
</dbReference>
<feature type="modified residue" description="4-aspartylphosphate" evidence="17">
    <location>
        <position position="721"/>
    </location>
</feature>
<dbReference type="Pfam" id="PF02518">
    <property type="entry name" value="HATPase_c"/>
    <property type="match status" value="1"/>
</dbReference>
<dbReference type="Pfam" id="PF00072">
    <property type="entry name" value="Response_reg"/>
    <property type="match status" value="1"/>
</dbReference>
<dbReference type="SUPFAM" id="SSF52172">
    <property type="entry name" value="CheY-like"/>
    <property type="match status" value="1"/>
</dbReference>
<evidence type="ECO:0000256" key="19">
    <source>
        <dbReference type="SAM" id="Phobius"/>
    </source>
</evidence>
<dbReference type="SUPFAM" id="SSF55874">
    <property type="entry name" value="ATPase domain of HSP90 chaperone/DNA topoisomerase II/histidine kinase"/>
    <property type="match status" value="1"/>
</dbReference>
<feature type="compositionally biased region" description="Basic and acidic residues" evidence="18">
    <location>
        <begin position="600"/>
        <end position="622"/>
    </location>
</feature>
<evidence type="ECO:0000256" key="11">
    <source>
        <dbReference type="ARBA" id="ARBA00023012"/>
    </source>
</evidence>
<keyword evidence="10 19" id="KW-1133">Transmembrane helix</keyword>
<keyword evidence="9 24" id="KW-0067">ATP-binding</keyword>
<dbReference type="SUPFAM" id="SSF47226">
    <property type="entry name" value="Histidine-containing phosphotransfer domain, HPT domain"/>
    <property type="match status" value="1"/>
</dbReference>
<feature type="transmembrane region" description="Helical" evidence="19">
    <location>
        <begin position="89"/>
        <end position="112"/>
    </location>
</feature>
<evidence type="ECO:0000256" key="14">
    <source>
        <dbReference type="ARBA" id="ARBA00058004"/>
    </source>
</evidence>
<dbReference type="SMART" id="SM00073">
    <property type="entry name" value="HPT"/>
    <property type="match status" value="1"/>
</dbReference>
<evidence type="ECO:0000256" key="16">
    <source>
        <dbReference type="PROSITE-ProRule" id="PRU00110"/>
    </source>
</evidence>
<sequence>MFRFLHRARSSSPPDNEIEQASLRIAVSLGIYVCLLPAFFGGEAHPAAMRVSAALLGFLALAFGIRLAMRLWPRCAPWPRLIGNVADVAMTSFSMIAIGIDGAALFFVYLFITIGNGFRFGNRYLDISLGLSLAGFAVVATTEPFWRGHQPLAIGVAIGLTAICLYARTLIRRLFAALERAEVANEAKRRFLSTMTHELRTPLNAIQGMHDLLGETRLDGHQRELLGSIDTAARTMLGLVEDVLDFSKIEAGKVVLEDAPFDLTDTVDGVLRMLAPQATRKGLDLVLRIDPRIDPALRGDAFRLRQVLLNLLGNALKFTEHGRVELSIDRLDAGEDGWRQRLCFSIRDTGIGMTPEALTRIFDSFTQADSSMTRRFGGTGLGTTISRQLVQLFGGELRVESAPGVGSRFWFEIGLARAGALGVGAAGAGGAADRLPSAPAATPAGPSVPSGPAPRCLLVGFSAETVLPGVRVTQVGDIAAALDAALSGARESRPHDLVLVRAGLPSRDLVELAVGLHCHDDSPPLLLFDPDGDERARALCRLIGYADAVPTLPDAAQLAALARRLKPQRESAATADTVARLGADAPTAGAVAAQAIRAEPGRADAARAEPSRADAAKAETARPDAVPVNAVDAGPDRAHVSDAPAGLAPQPAAEPPSLAEQYRAHGGRSGLDVLVADDNPVNQDVERRILELVGCRVSLVADGEQALDAAERHRYDLILLDMNMPGLGGLDVAHMLAHVEAGRPRTPLVMVTANAQPEVIEDARRAGIGHFLSKPVAALRLLLTVAEATRPGGGLPATLPTDLTALPAANDEPPRAGRLIDPVRLDELTRLGPDFVAELGQRFNADNRRLLAAMDRALAEQRIDTLVRLAHELRGVSLTLGATELAVRCEAIETMSLARLRAEGRRLVGDIADVSARVRRALGEPAREGGHRATRPGDPDPVGP</sequence>
<keyword evidence="23" id="KW-1185">Reference proteome</keyword>
<keyword evidence="11" id="KW-0902">Two-component regulatory system</keyword>
<dbReference type="Gene3D" id="1.20.120.160">
    <property type="entry name" value="HPT domain"/>
    <property type="match status" value="1"/>
</dbReference>
<evidence type="ECO:0000256" key="1">
    <source>
        <dbReference type="ARBA" id="ARBA00000085"/>
    </source>
</evidence>
<evidence type="ECO:0000256" key="7">
    <source>
        <dbReference type="ARBA" id="ARBA00022729"/>
    </source>
</evidence>
<dbReference type="GO" id="GO:0000155">
    <property type="term" value="F:phosphorelay sensor kinase activity"/>
    <property type="evidence" value="ECO:0007669"/>
    <property type="project" value="InterPro"/>
</dbReference>
<dbReference type="CDD" id="cd16922">
    <property type="entry name" value="HATPase_EvgS-ArcB-TorS-like"/>
    <property type="match status" value="1"/>
</dbReference>
<dbReference type="PANTHER" id="PTHR45339:SF1">
    <property type="entry name" value="HYBRID SIGNAL TRANSDUCTION HISTIDINE KINASE J"/>
    <property type="match status" value="1"/>
</dbReference>
<name>A0A8B6X8R5_9BURK</name>
<keyword evidence="8" id="KW-0547">Nucleotide-binding</keyword>
<evidence type="ECO:0000313" key="24">
    <source>
        <dbReference type="RefSeq" id="WP_051378008.1"/>
    </source>
</evidence>
<dbReference type="PROSITE" id="PS50894">
    <property type="entry name" value="HPT"/>
    <property type="match status" value="1"/>
</dbReference>
<feature type="transmembrane region" description="Helical" evidence="19">
    <location>
        <begin position="152"/>
        <end position="171"/>
    </location>
</feature>
<evidence type="ECO:0000259" key="21">
    <source>
        <dbReference type="PROSITE" id="PS50110"/>
    </source>
</evidence>
<evidence type="ECO:0000256" key="13">
    <source>
        <dbReference type="ARBA" id="ARBA00023136"/>
    </source>
</evidence>
<feature type="transmembrane region" description="Helical" evidence="19">
    <location>
        <begin position="47"/>
        <end position="69"/>
    </location>
</feature>
<comment type="subcellular location">
    <subcellularLocation>
        <location evidence="2">Cell membrane</location>
        <topology evidence="2">Multi-pass membrane protein</topology>
    </subcellularLocation>
</comment>
<dbReference type="RefSeq" id="WP_051378008.1">
    <property type="nucleotide sequence ID" value="NZ_AXWS01000007.1"/>
</dbReference>
<evidence type="ECO:0000256" key="18">
    <source>
        <dbReference type="SAM" id="MobiDB-lite"/>
    </source>
</evidence>
<dbReference type="Pfam" id="PF01627">
    <property type="entry name" value="Hpt"/>
    <property type="match status" value="1"/>
</dbReference>
<reference evidence="24" key="3">
    <citation type="journal article" date="2004" name="Chem. Biol.">
        <title>Structure-activity relationships in purine-based inhibitor binding to HSP90 isoforms.</title>
        <authorList>
            <person name="Wright L."/>
            <person name="Barril X."/>
            <person name="Dymock B."/>
            <person name="Sheridan L."/>
            <person name="Surgenor A."/>
            <person name="Beswick M."/>
            <person name="Drysdale M."/>
            <person name="Collier A."/>
            <person name="Massey A."/>
            <person name="Davies N."/>
            <person name="Fink A."/>
            <person name="Fromont C."/>
            <person name="Aherne W."/>
            <person name="Boxall K."/>
            <person name="Sharp S."/>
            <person name="Workman P."/>
            <person name="Hubbard R.E."/>
        </authorList>
    </citation>
    <scope>NUCLEOTIDE SEQUENCE</scope>
</reference>
<protein>
    <recommendedName>
        <fullName evidence="15">Virulence sensor protein BvgS</fullName>
        <ecNumber evidence="3">2.7.13.3</ecNumber>
    </recommendedName>
</protein>
<feature type="domain" description="HPt" evidence="22">
    <location>
        <begin position="832"/>
        <end position="929"/>
    </location>
</feature>
<evidence type="ECO:0000256" key="3">
    <source>
        <dbReference type="ARBA" id="ARBA00012438"/>
    </source>
</evidence>
<evidence type="ECO:0000256" key="15">
    <source>
        <dbReference type="ARBA" id="ARBA00070152"/>
    </source>
</evidence>
<keyword evidence="12" id="KW-0843">Virulence</keyword>
<evidence type="ECO:0000313" key="23">
    <source>
        <dbReference type="Proteomes" id="UP000675920"/>
    </source>
</evidence>
<dbReference type="InterPro" id="IPR008207">
    <property type="entry name" value="Sig_transdc_His_kin_Hpt_dom"/>
</dbReference>
<dbReference type="Pfam" id="PF00512">
    <property type="entry name" value="HisKA"/>
    <property type="match status" value="1"/>
</dbReference>
<evidence type="ECO:0000259" key="20">
    <source>
        <dbReference type="PROSITE" id="PS50109"/>
    </source>
</evidence>
<feature type="region of interest" description="Disordered" evidence="18">
    <location>
        <begin position="600"/>
        <end position="661"/>
    </location>
</feature>
<evidence type="ECO:0000256" key="10">
    <source>
        <dbReference type="ARBA" id="ARBA00022989"/>
    </source>
</evidence>
<feature type="domain" description="Response regulatory" evidence="21">
    <location>
        <begin position="672"/>
        <end position="789"/>
    </location>
</feature>
<dbReference type="EC" id="2.7.13.3" evidence="3"/>
<dbReference type="SUPFAM" id="SSF47384">
    <property type="entry name" value="Homodimeric domain of signal transducing histidine kinase"/>
    <property type="match status" value="1"/>
</dbReference>
<evidence type="ECO:0000256" key="9">
    <source>
        <dbReference type="ARBA" id="ARBA00022840"/>
    </source>
</evidence>
<evidence type="ECO:0000259" key="22">
    <source>
        <dbReference type="PROSITE" id="PS50894"/>
    </source>
</evidence>
<keyword evidence="13 19" id="KW-0472">Membrane</keyword>
<dbReference type="PANTHER" id="PTHR45339">
    <property type="entry name" value="HYBRID SIGNAL TRANSDUCTION HISTIDINE KINASE J"/>
    <property type="match status" value="1"/>
</dbReference>
<dbReference type="Gene3D" id="3.30.565.10">
    <property type="entry name" value="Histidine kinase-like ATPase, C-terminal domain"/>
    <property type="match status" value="1"/>
</dbReference>